<evidence type="ECO:0000256" key="1">
    <source>
        <dbReference type="SAM" id="MobiDB-lite"/>
    </source>
</evidence>
<gene>
    <name evidence="2" type="ORF">GQ55_7G168600</name>
</gene>
<sequence>MRRAKSALEEKLLESDREPSSLRGAAGVHCSHVLGVGTDVVPFAARLEAVWGRVEEPIAEGVFVGVHAAFAAKASHYEGVDSRSCRVATRGAGPMKISTG</sequence>
<reference evidence="2 3" key="1">
    <citation type="submission" date="2018-04" db="EMBL/GenBank/DDBJ databases">
        <title>WGS assembly of Panicum hallii var. hallii HAL2.</title>
        <authorList>
            <person name="Lovell J."/>
            <person name="Jenkins J."/>
            <person name="Lowry D."/>
            <person name="Mamidi S."/>
            <person name="Sreedasyam A."/>
            <person name="Weng X."/>
            <person name="Barry K."/>
            <person name="Bonette J."/>
            <person name="Campitelli B."/>
            <person name="Daum C."/>
            <person name="Gordon S."/>
            <person name="Gould B."/>
            <person name="Lipzen A."/>
            <person name="MacQueen A."/>
            <person name="Palacio-Mejia J."/>
            <person name="Plott C."/>
            <person name="Shakirov E."/>
            <person name="Shu S."/>
            <person name="Yoshinaga Y."/>
            <person name="Zane M."/>
            <person name="Rokhsar D."/>
            <person name="Grimwood J."/>
            <person name="Schmutz J."/>
            <person name="Juenger T."/>
        </authorList>
    </citation>
    <scope>NUCLEOTIDE SEQUENCE [LARGE SCALE GENOMIC DNA]</scope>
    <source>
        <strain evidence="3">cv. HAL2</strain>
    </source>
</reference>
<evidence type="ECO:0000313" key="2">
    <source>
        <dbReference type="EMBL" id="PUZ47484.1"/>
    </source>
</evidence>
<feature type="region of interest" description="Disordered" evidence="1">
    <location>
        <begin position="1"/>
        <end position="24"/>
    </location>
</feature>
<keyword evidence="3" id="KW-1185">Reference proteome</keyword>
<evidence type="ECO:0000313" key="3">
    <source>
        <dbReference type="Proteomes" id="UP000244336"/>
    </source>
</evidence>
<proteinExistence type="predicted"/>
<dbReference type="AlphaFoldDB" id="A0A2T7CVX3"/>
<protein>
    <submittedName>
        <fullName evidence="2">Uncharacterized protein</fullName>
    </submittedName>
</protein>
<accession>A0A2T7CVX3</accession>
<dbReference type="Proteomes" id="UP000244336">
    <property type="component" value="Chromosome 7"/>
</dbReference>
<name>A0A2T7CVX3_9POAL</name>
<dbReference type="Gramene" id="PUZ47484">
    <property type="protein sequence ID" value="PUZ47484"/>
    <property type="gene ID" value="GQ55_7G168600"/>
</dbReference>
<dbReference type="EMBL" id="CM009755">
    <property type="protein sequence ID" value="PUZ47484.1"/>
    <property type="molecule type" value="Genomic_DNA"/>
</dbReference>
<feature type="compositionally biased region" description="Basic and acidic residues" evidence="1">
    <location>
        <begin position="1"/>
        <end position="20"/>
    </location>
</feature>
<organism evidence="2 3">
    <name type="scientific">Panicum hallii var. hallii</name>
    <dbReference type="NCBI Taxonomy" id="1504633"/>
    <lineage>
        <taxon>Eukaryota</taxon>
        <taxon>Viridiplantae</taxon>
        <taxon>Streptophyta</taxon>
        <taxon>Embryophyta</taxon>
        <taxon>Tracheophyta</taxon>
        <taxon>Spermatophyta</taxon>
        <taxon>Magnoliopsida</taxon>
        <taxon>Liliopsida</taxon>
        <taxon>Poales</taxon>
        <taxon>Poaceae</taxon>
        <taxon>PACMAD clade</taxon>
        <taxon>Panicoideae</taxon>
        <taxon>Panicodae</taxon>
        <taxon>Paniceae</taxon>
        <taxon>Panicinae</taxon>
        <taxon>Panicum</taxon>
        <taxon>Panicum sect. Panicum</taxon>
    </lineage>
</organism>